<sequence>FEGRIPTQVTKLPFLQILDLAMNRLSGAIPRSISELKAMANDSMDARGFEFGMIT</sequence>
<keyword evidence="3" id="KW-0732">Signal</keyword>
<keyword evidence="8" id="KW-1185">Reference proteome</keyword>
<dbReference type="EMBL" id="JAHRHJ020000007">
    <property type="protein sequence ID" value="KAH9309474.1"/>
    <property type="molecule type" value="Genomic_DNA"/>
</dbReference>
<dbReference type="AlphaFoldDB" id="A0AA38FSF5"/>
<evidence type="ECO:0000256" key="4">
    <source>
        <dbReference type="ARBA" id="ARBA00022989"/>
    </source>
</evidence>
<feature type="non-terminal residue" evidence="7">
    <location>
        <position position="55"/>
    </location>
</feature>
<evidence type="ECO:0000256" key="5">
    <source>
        <dbReference type="ARBA" id="ARBA00023136"/>
    </source>
</evidence>
<dbReference type="InterPro" id="IPR046956">
    <property type="entry name" value="RLP23-like"/>
</dbReference>
<protein>
    <submittedName>
        <fullName evidence="7">Uncharacterized protein</fullName>
    </submittedName>
</protein>
<evidence type="ECO:0000256" key="6">
    <source>
        <dbReference type="ARBA" id="ARBA00023180"/>
    </source>
</evidence>
<evidence type="ECO:0000313" key="8">
    <source>
        <dbReference type="Proteomes" id="UP000824469"/>
    </source>
</evidence>
<dbReference type="GO" id="GO:0016020">
    <property type="term" value="C:membrane"/>
    <property type="evidence" value="ECO:0007669"/>
    <property type="project" value="UniProtKB-SubCell"/>
</dbReference>
<feature type="non-terminal residue" evidence="7">
    <location>
        <position position="1"/>
    </location>
</feature>
<evidence type="ECO:0000313" key="7">
    <source>
        <dbReference type="EMBL" id="KAH9309474.1"/>
    </source>
</evidence>
<gene>
    <name evidence="7" type="ORF">KI387_037385</name>
</gene>
<dbReference type="Gene3D" id="3.80.10.10">
    <property type="entry name" value="Ribonuclease Inhibitor"/>
    <property type="match status" value="1"/>
</dbReference>
<name>A0AA38FSF5_TAXCH</name>
<dbReference type="PANTHER" id="PTHR48063">
    <property type="entry name" value="LRR RECEPTOR-LIKE KINASE"/>
    <property type="match status" value="1"/>
</dbReference>
<dbReference type="SUPFAM" id="SSF52058">
    <property type="entry name" value="L domain-like"/>
    <property type="match status" value="1"/>
</dbReference>
<dbReference type="InterPro" id="IPR032675">
    <property type="entry name" value="LRR_dom_sf"/>
</dbReference>
<proteinExistence type="predicted"/>
<keyword evidence="2" id="KW-0812">Transmembrane</keyword>
<dbReference type="PANTHER" id="PTHR48063:SF112">
    <property type="entry name" value="RECEPTOR LIKE PROTEIN 30-LIKE"/>
    <property type="match status" value="1"/>
</dbReference>
<organism evidence="7 8">
    <name type="scientific">Taxus chinensis</name>
    <name type="common">Chinese yew</name>
    <name type="synonym">Taxus wallichiana var. chinensis</name>
    <dbReference type="NCBI Taxonomy" id="29808"/>
    <lineage>
        <taxon>Eukaryota</taxon>
        <taxon>Viridiplantae</taxon>
        <taxon>Streptophyta</taxon>
        <taxon>Embryophyta</taxon>
        <taxon>Tracheophyta</taxon>
        <taxon>Spermatophyta</taxon>
        <taxon>Pinopsida</taxon>
        <taxon>Pinidae</taxon>
        <taxon>Conifers II</taxon>
        <taxon>Cupressales</taxon>
        <taxon>Taxaceae</taxon>
        <taxon>Taxus</taxon>
    </lineage>
</organism>
<keyword evidence="5" id="KW-0472">Membrane</keyword>
<evidence type="ECO:0000256" key="3">
    <source>
        <dbReference type="ARBA" id="ARBA00022729"/>
    </source>
</evidence>
<accession>A0AA38FSF5</accession>
<comment type="caution">
    <text evidence="7">The sequence shown here is derived from an EMBL/GenBank/DDBJ whole genome shotgun (WGS) entry which is preliminary data.</text>
</comment>
<evidence type="ECO:0000256" key="1">
    <source>
        <dbReference type="ARBA" id="ARBA00004479"/>
    </source>
</evidence>
<keyword evidence="6" id="KW-0325">Glycoprotein</keyword>
<evidence type="ECO:0000256" key="2">
    <source>
        <dbReference type="ARBA" id="ARBA00022692"/>
    </source>
</evidence>
<comment type="subcellular location">
    <subcellularLocation>
        <location evidence="1">Membrane</location>
        <topology evidence="1">Single-pass type I membrane protein</topology>
    </subcellularLocation>
</comment>
<dbReference type="Proteomes" id="UP000824469">
    <property type="component" value="Unassembled WGS sequence"/>
</dbReference>
<reference evidence="7 8" key="1">
    <citation type="journal article" date="2021" name="Nat. Plants">
        <title>The Taxus genome provides insights into paclitaxel biosynthesis.</title>
        <authorList>
            <person name="Xiong X."/>
            <person name="Gou J."/>
            <person name="Liao Q."/>
            <person name="Li Y."/>
            <person name="Zhou Q."/>
            <person name="Bi G."/>
            <person name="Li C."/>
            <person name="Du R."/>
            <person name="Wang X."/>
            <person name="Sun T."/>
            <person name="Guo L."/>
            <person name="Liang H."/>
            <person name="Lu P."/>
            <person name="Wu Y."/>
            <person name="Zhang Z."/>
            <person name="Ro D.K."/>
            <person name="Shang Y."/>
            <person name="Huang S."/>
            <person name="Yan J."/>
        </authorList>
    </citation>
    <scope>NUCLEOTIDE SEQUENCE [LARGE SCALE GENOMIC DNA]</scope>
    <source>
        <strain evidence="7">Ta-2019</strain>
    </source>
</reference>
<keyword evidence="4" id="KW-1133">Transmembrane helix</keyword>